<feature type="domain" description="DNA mismatch repair proteins mutS family" evidence="4">
    <location>
        <begin position="323"/>
        <end position="504"/>
    </location>
</feature>
<name>A0A1Y5PQH2_9MYCO</name>
<dbReference type="InterPro" id="IPR027417">
    <property type="entry name" value="P-loop_NTPase"/>
</dbReference>
<keyword evidence="2" id="KW-0067">ATP-binding</keyword>
<protein>
    <submittedName>
        <fullName evidence="5">Putative DNA mismatch repair protein</fullName>
    </submittedName>
</protein>
<evidence type="ECO:0000256" key="1">
    <source>
        <dbReference type="ARBA" id="ARBA00022741"/>
    </source>
</evidence>
<evidence type="ECO:0000259" key="4">
    <source>
        <dbReference type="SMART" id="SM00534"/>
    </source>
</evidence>
<dbReference type="PANTHER" id="PTHR11361">
    <property type="entry name" value="DNA MISMATCH REPAIR PROTEIN MUTS FAMILY MEMBER"/>
    <property type="match status" value="1"/>
</dbReference>
<dbReference type="AlphaFoldDB" id="A0A1Y5PQH2"/>
<dbReference type="GO" id="GO:0140664">
    <property type="term" value="F:ATP-dependent DNA damage sensor activity"/>
    <property type="evidence" value="ECO:0007669"/>
    <property type="project" value="InterPro"/>
</dbReference>
<dbReference type="InterPro" id="IPR045076">
    <property type="entry name" value="MutS"/>
</dbReference>
<dbReference type="InterPro" id="IPR000432">
    <property type="entry name" value="DNA_mismatch_repair_MutS_C"/>
</dbReference>
<evidence type="ECO:0000256" key="2">
    <source>
        <dbReference type="ARBA" id="ARBA00022840"/>
    </source>
</evidence>
<keyword evidence="3" id="KW-0238">DNA-binding</keyword>
<sequence>MKVRLLHPERDEHCTSTLPPRLADLVEADLELGTVYTAMANGDDFLRGVAREVVLSSLEDPYIIEYRQNVLADCAANEEIVEQIYCITVDAGLAQRKIFLGGLLTRDPTSILRRAVSILEFLVENLKQLRTVRDAHSAAFQSDGFSQFWAMVRDQLDDAYLATLDDELAELELPRGTLLSAQIGQGNKGRQFRLHRSLRHRWWEKLTGSDHPGLGFTLDDRDQAGSEALSELAGRAINDAADAASQAADHIQGFFARLRFELGFYLSCLNLQHRLDRLGVPTCYPTPAPLGSLQWRFNELRDIALCLTTKNPVVGNTVAADGMRLVVVTGANEGGKSTFLRSLGAAQMMLQAGMFVPAESFTASVTAGVYTHFKREEDATMTHGKLDEELARMSAIADAIRPNCLLLCNESFASTSEREGSQIGRGVIDALTTASIGVVSVTHMFDLARSLYDRRDPGYLFLRAERRDDSTRTYRLAPAAPEPTSHGLDSFARVFGEPVRSTVGR</sequence>
<dbReference type="GO" id="GO:0030983">
    <property type="term" value="F:mismatched DNA binding"/>
    <property type="evidence" value="ECO:0007669"/>
    <property type="project" value="InterPro"/>
</dbReference>
<dbReference type="SUPFAM" id="SSF52540">
    <property type="entry name" value="P-loop containing nucleoside triphosphate hydrolases"/>
    <property type="match status" value="1"/>
</dbReference>
<dbReference type="Gene3D" id="3.40.50.300">
    <property type="entry name" value="P-loop containing nucleotide triphosphate hydrolases"/>
    <property type="match status" value="1"/>
</dbReference>
<keyword evidence="1" id="KW-0547">Nucleotide-binding</keyword>
<dbReference type="GO" id="GO:0006298">
    <property type="term" value="P:mismatch repair"/>
    <property type="evidence" value="ECO:0007669"/>
    <property type="project" value="InterPro"/>
</dbReference>
<dbReference type="GO" id="GO:0005524">
    <property type="term" value="F:ATP binding"/>
    <property type="evidence" value="ECO:0007669"/>
    <property type="project" value="UniProtKB-KW"/>
</dbReference>
<evidence type="ECO:0000256" key="3">
    <source>
        <dbReference type="ARBA" id="ARBA00023125"/>
    </source>
</evidence>
<evidence type="ECO:0000313" key="5">
    <source>
        <dbReference type="EMBL" id="SBS78148.1"/>
    </source>
</evidence>
<dbReference type="SMART" id="SM00534">
    <property type="entry name" value="MUTSac"/>
    <property type="match status" value="1"/>
</dbReference>
<dbReference type="EMBL" id="FLQS01000047">
    <property type="protein sequence ID" value="SBS78148.1"/>
    <property type="molecule type" value="Genomic_DNA"/>
</dbReference>
<dbReference type="PANTHER" id="PTHR11361:SF34">
    <property type="entry name" value="DNA MISMATCH REPAIR PROTEIN MSH1, MITOCHONDRIAL"/>
    <property type="match status" value="1"/>
</dbReference>
<gene>
    <name evidence="5" type="ORF">MHPYR_510032</name>
</gene>
<dbReference type="Pfam" id="PF00488">
    <property type="entry name" value="MutS_V"/>
    <property type="match status" value="1"/>
</dbReference>
<reference evidence="5" key="1">
    <citation type="submission" date="2016-03" db="EMBL/GenBank/DDBJ databases">
        <authorList>
            <person name="Ploux O."/>
        </authorList>
    </citation>
    <scope>NUCLEOTIDE SEQUENCE</scope>
    <source>
        <strain evidence="5">UC10</strain>
    </source>
</reference>
<dbReference type="GO" id="GO:0005829">
    <property type="term" value="C:cytosol"/>
    <property type="evidence" value="ECO:0007669"/>
    <property type="project" value="TreeGrafter"/>
</dbReference>
<proteinExistence type="predicted"/>
<accession>A0A1Y5PQH2</accession>
<organism evidence="5">
    <name type="scientific">uncultured Mycobacterium sp</name>
    <dbReference type="NCBI Taxonomy" id="171292"/>
    <lineage>
        <taxon>Bacteria</taxon>
        <taxon>Bacillati</taxon>
        <taxon>Actinomycetota</taxon>
        <taxon>Actinomycetes</taxon>
        <taxon>Mycobacteriales</taxon>
        <taxon>Mycobacteriaceae</taxon>
        <taxon>Mycobacterium</taxon>
        <taxon>environmental samples</taxon>
    </lineage>
</organism>